<evidence type="ECO:0000256" key="1">
    <source>
        <dbReference type="ARBA" id="ARBA00004651"/>
    </source>
</evidence>
<dbReference type="AlphaFoldDB" id="A0A6I5ND56"/>
<evidence type="ECO:0000256" key="6">
    <source>
        <dbReference type="SAM" id="Phobius"/>
    </source>
</evidence>
<feature type="transmembrane region" description="Helical" evidence="6">
    <location>
        <begin position="64"/>
        <end position="83"/>
    </location>
</feature>
<keyword evidence="8" id="KW-1185">Reference proteome</keyword>
<feature type="transmembrane region" description="Helical" evidence="6">
    <location>
        <begin position="16"/>
        <end position="36"/>
    </location>
</feature>
<keyword evidence="4 6" id="KW-1133">Transmembrane helix</keyword>
<keyword evidence="5 6" id="KW-0472">Membrane</keyword>
<feature type="transmembrane region" description="Helical" evidence="6">
    <location>
        <begin position="750"/>
        <end position="773"/>
    </location>
</feature>
<accession>A0A6I5ND56</accession>
<feature type="transmembrane region" description="Helical" evidence="6">
    <location>
        <begin position="527"/>
        <end position="550"/>
    </location>
</feature>
<gene>
    <name evidence="7" type="ORF">F6S87_01830</name>
</gene>
<comment type="caution">
    <text evidence="7">The sequence shown here is derived from an EMBL/GenBank/DDBJ whole genome shotgun (WGS) entry which is preliminary data.</text>
</comment>
<dbReference type="PANTHER" id="PTHR39087:SF2">
    <property type="entry name" value="UPF0104 MEMBRANE PROTEIN MJ1595"/>
    <property type="match status" value="1"/>
</dbReference>
<evidence type="ECO:0000313" key="8">
    <source>
        <dbReference type="Proteomes" id="UP000469292"/>
    </source>
</evidence>
<feature type="transmembrane region" description="Helical" evidence="6">
    <location>
        <begin position="570"/>
        <end position="589"/>
    </location>
</feature>
<dbReference type="EMBL" id="VYSG01000001">
    <property type="protein sequence ID" value="NEG69384.1"/>
    <property type="molecule type" value="Genomic_DNA"/>
</dbReference>
<keyword evidence="2" id="KW-1003">Cell membrane</keyword>
<feature type="transmembrane region" description="Helical" evidence="6">
    <location>
        <begin position="493"/>
        <end position="515"/>
    </location>
</feature>
<dbReference type="RefSeq" id="WP_163227540.1">
    <property type="nucleotide sequence ID" value="NZ_VYSG01000001.1"/>
</dbReference>
<organism evidence="7 8">
    <name type="scientific">Bifidobacterium choloepi</name>
    <dbReference type="NCBI Taxonomy" id="2614131"/>
    <lineage>
        <taxon>Bacteria</taxon>
        <taxon>Bacillati</taxon>
        <taxon>Actinomycetota</taxon>
        <taxon>Actinomycetes</taxon>
        <taxon>Bifidobacteriales</taxon>
        <taxon>Bifidobacteriaceae</taxon>
        <taxon>Bifidobacterium</taxon>
    </lineage>
</organism>
<dbReference type="Pfam" id="PF03706">
    <property type="entry name" value="LPG_synthase_TM"/>
    <property type="match status" value="1"/>
</dbReference>
<keyword evidence="3 6" id="KW-0812">Transmembrane</keyword>
<feature type="transmembrane region" description="Helical" evidence="6">
    <location>
        <begin position="639"/>
        <end position="659"/>
    </location>
</feature>
<dbReference type="NCBIfam" id="TIGR00374">
    <property type="entry name" value="flippase-like domain"/>
    <property type="match status" value="1"/>
</dbReference>
<dbReference type="InterPro" id="IPR022791">
    <property type="entry name" value="L-PG_synthase/AglD"/>
</dbReference>
<sequence length="798" mass="85856">MIRDVEPQRTRVSGDLMHAVISLVGIVVVMLFALYLRGIASGVEYDARNAVNAVEWVVDLPASMLQQLCILVIVVSVLLQLIVNKEWLQSTVAAITLILGFAAAWGVSSLITLVGNTTLITAFISAGTNVGPSLLPDFYAALAAFLTFAGPRRMRSAVKWGWNILIVVACVLIITSWSTVIGAVVSVLVGRMVGLVVRFVVGTQNTGAWGMQIVGGLKTIGIQPKTLTRREDAAMDPELPATLVDDLVEHSRIYDAIDVDGSRYIVSVLDNQVHYAGYLGQVWQWIRLSGVAVRHDRSASDATHHHLAMLLGLRALGLETIPVYGVTDVGESSIMVFRDEPHASACDPDTLTDDDIVSVMDYMQAAHDRGYTHRQITASTLARMDNGDLFVAGWQNGDLASSPANVALDKVELLALLAALYGVEHTVEIARRVWTDETIVDLIPFVQKAAVPAATRQLPGWDKHLLETLRGEMSKLVPEEEADNIEQVTLSRFSIRGFVMIALLIVAVVVVLTQMKPDEMIRAVKAANFWFALVCLAFSFLAWVGSAITLGGFMDRDKRNYAGLICSQMAQGFAAVSMPAGIGPAFVNLQFLRKSGYKNTVATAIMSAVWAVQAATTVVLLVIIGIFTGRNALSGMIPTNTLIIVVAVVAVVVSLAMLIPPIRKIVLSKLLPLVTSYARALLETLTQPRELIVGILGGVVLNIATGLGFWAALLAFGYQTNPIETTFVFLLANTLGSAVPTPGGLGAVEAALSVAFTAVGVPSTIAVSATLVYRVAFYWIRIPVGALASKWLDRHNLI</sequence>
<dbReference type="PANTHER" id="PTHR39087">
    <property type="entry name" value="UPF0104 MEMBRANE PROTEIN MJ1595"/>
    <property type="match status" value="1"/>
</dbReference>
<feature type="transmembrane region" description="Helical" evidence="6">
    <location>
        <begin position="162"/>
        <end position="189"/>
    </location>
</feature>
<evidence type="ECO:0000256" key="3">
    <source>
        <dbReference type="ARBA" id="ARBA00022692"/>
    </source>
</evidence>
<feature type="transmembrane region" description="Helical" evidence="6">
    <location>
        <begin position="601"/>
        <end position="627"/>
    </location>
</feature>
<dbReference type="Proteomes" id="UP000469292">
    <property type="component" value="Unassembled WGS sequence"/>
</dbReference>
<protein>
    <submittedName>
        <fullName evidence="7">Flippase-like domain-containing protein</fullName>
    </submittedName>
</protein>
<feature type="transmembrane region" description="Helical" evidence="6">
    <location>
        <begin position="130"/>
        <end position="150"/>
    </location>
</feature>
<feature type="transmembrane region" description="Helical" evidence="6">
    <location>
        <begin position="95"/>
        <end position="124"/>
    </location>
</feature>
<evidence type="ECO:0000256" key="2">
    <source>
        <dbReference type="ARBA" id="ARBA00022475"/>
    </source>
</evidence>
<comment type="subcellular location">
    <subcellularLocation>
        <location evidence="1">Cell membrane</location>
        <topology evidence="1">Multi-pass membrane protein</topology>
    </subcellularLocation>
</comment>
<evidence type="ECO:0000256" key="5">
    <source>
        <dbReference type="ARBA" id="ARBA00023136"/>
    </source>
</evidence>
<proteinExistence type="predicted"/>
<dbReference type="GO" id="GO:0005886">
    <property type="term" value="C:plasma membrane"/>
    <property type="evidence" value="ECO:0007669"/>
    <property type="project" value="UniProtKB-SubCell"/>
</dbReference>
<name>A0A6I5ND56_9BIFI</name>
<evidence type="ECO:0000313" key="7">
    <source>
        <dbReference type="EMBL" id="NEG69384.1"/>
    </source>
</evidence>
<evidence type="ECO:0000256" key="4">
    <source>
        <dbReference type="ARBA" id="ARBA00022989"/>
    </source>
</evidence>
<feature type="transmembrane region" description="Helical" evidence="6">
    <location>
        <begin position="691"/>
        <end position="718"/>
    </location>
</feature>
<reference evidence="7 8" key="1">
    <citation type="submission" date="2019-09" db="EMBL/GenBank/DDBJ databases">
        <title>Phylogenetic characterization of a novel taxon of the genus Bifidobacterium: Bifidobacterium choloepi sp. nov.</title>
        <authorList>
            <person name="Modesto M."/>
            <person name="Satti M."/>
        </authorList>
    </citation>
    <scope>NUCLEOTIDE SEQUENCE [LARGE SCALE GENOMIC DNA]</scope>
    <source>
        <strain evidence="7 8">BRDM6</strain>
    </source>
</reference>